<dbReference type="SMART" id="SM00225">
    <property type="entry name" value="BTB"/>
    <property type="match status" value="1"/>
</dbReference>
<organism evidence="2 3">
    <name type="scientific">Laccaria amethystina LaAM-08-1</name>
    <dbReference type="NCBI Taxonomy" id="1095629"/>
    <lineage>
        <taxon>Eukaryota</taxon>
        <taxon>Fungi</taxon>
        <taxon>Dikarya</taxon>
        <taxon>Basidiomycota</taxon>
        <taxon>Agaricomycotina</taxon>
        <taxon>Agaricomycetes</taxon>
        <taxon>Agaricomycetidae</taxon>
        <taxon>Agaricales</taxon>
        <taxon>Agaricineae</taxon>
        <taxon>Hydnangiaceae</taxon>
        <taxon>Laccaria</taxon>
    </lineage>
</organism>
<dbReference type="OrthoDB" id="3217871at2759"/>
<dbReference type="Gene3D" id="3.30.710.10">
    <property type="entry name" value="Potassium Channel Kv1.1, Chain A"/>
    <property type="match status" value="1"/>
</dbReference>
<feature type="domain" description="BTB" evidence="1">
    <location>
        <begin position="14"/>
        <end position="89"/>
    </location>
</feature>
<evidence type="ECO:0000259" key="1">
    <source>
        <dbReference type="PROSITE" id="PS50097"/>
    </source>
</evidence>
<reference evidence="2 3" key="1">
    <citation type="submission" date="2014-04" db="EMBL/GenBank/DDBJ databases">
        <authorList>
            <consortium name="DOE Joint Genome Institute"/>
            <person name="Kuo A."/>
            <person name="Kohler A."/>
            <person name="Nagy L.G."/>
            <person name="Floudas D."/>
            <person name="Copeland A."/>
            <person name="Barry K.W."/>
            <person name="Cichocki N."/>
            <person name="Veneault-Fourrey C."/>
            <person name="LaButti K."/>
            <person name="Lindquist E.A."/>
            <person name="Lipzen A."/>
            <person name="Lundell T."/>
            <person name="Morin E."/>
            <person name="Murat C."/>
            <person name="Sun H."/>
            <person name="Tunlid A."/>
            <person name="Henrissat B."/>
            <person name="Grigoriev I.V."/>
            <person name="Hibbett D.S."/>
            <person name="Martin F."/>
            <person name="Nordberg H.P."/>
            <person name="Cantor M.N."/>
            <person name="Hua S.X."/>
        </authorList>
    </citation>
    <scope>NUCLEOTIDE SEQUENCE [LARGE SCALE GENOMIC DNA]</scope>
    <source>
        <strain evidence="2 3">LaAM-08-1</strain>
    </source>
</reference>
<dbReference type="SUPFAM" id="SSF54695">
    <property type="entry name" value="POZ domain"/>
    <property type="match status" value="1"/>
</dbReference>
<protein>
    <recommendedName>
        <fullName evidence="1">BTB domain-containing protein</fullName>
    </recommendedName>
</protein>
<dbReference type="CDD" id="cd18186">
    <property type="entry name" value="BTB_POZ_ZBTB_KLHL-like"/>
    <property type="match status" value="1"/>
</dbReference>
<accession>A0A0C9WZU2</accession>
<evidence type="ECO:0000313" key="2">
    <source>
        <dbReference type="EMBL" id="KIJ94483.1"/>
    </source>
</evidence>
<dbReference type="PROSITE" id="PS50097">
    <property type="entry name" value="BTB"/>
    <property type="match status" value="1"/>
</dbReference>
<dbReference type="Proteomes" id="UP000054477">
    <property type="component" value="Unassembled WGS sequence"/>
</dbReference>
<dbReference type="STRING" id="1095629.A0A0C9WZU2"/>
<dbReference type="InterPro" id="IPR011333">
    <property type="entry name" value="SKP1/BTB/POZ_sf"/>
</dbReference>
<dbReference type="EMBL" id="KN838791">
    <property type="protein sequence ID" value="KIJ94483.1"/>
    <property type="molecule type" value="Genomic_DNA"/>
</dbReference>
<evidence type="ECO:0000313" key="3">
    <source>
        <dbReference type="Proteomes" id="UP000054477"/>
    </source>
</evidence>
<proteinExistence type="predicted"/>
<name>A0A0C9WZU2_9AGAR</name>
<dbReference type="HOGENOM" id="CLU_033082_3_2_1"/>
<dbReference type="AlphaFoldDB" id="A0A0C9WZU2"/>
<reference evidence="3" key="2">
    <citation type="submission" date="2015-01" db="EMBL/GenBank/DDBJ databases">
        <title>Evolutionary Origins and Diversification of the Mycorrhizal Mutualists.</title>
        <authorList>
            <consortium name="DOE Joint Genome Institute"/>
            <consortium name="Mycorrhizal Genomics Consortium"/>
            <person name="Kohler A."/>
            <person name="Kuo A."/>
            <person name="Nagy L.G."/>
            <person name="Floudas D."/>
            <person name="Copeland A."/>
            <person name="Barry K.W."/>
            <person name="Cichocki N."/>
            <person name="Veneault-Fourrey C."/>
            <person name="LaButti K."/>
            <person name="Lindquist E.A."/>
            <person name="Lipzen A."/>
            <person name="Lundell T."/>
            <person name="Morin E."/>
            <person name="Murat C."/>
            <person name="Riley R."/>
            <person name="Ohm R."/>
            <person name="Sun H."/>
            <person name="Tunlid A."/>
            <person name="Henrissat B."/>
            <person name="Grigoriev I.V."/>
            <person name="Hibbett D.S."/>
            <person name="Martin F."/>
        </authorList>
    </citation>
    <scope>NUCLEOTIDE SEQUENCE [LARGE SCALE GENOMIC DNA]</scope>
    <source>
        <strain evidence="3">LaAM-08-1</strain>
    </source>
</reference>
<keyword evidence="3" id="KW-1185">Reference proteome</keyword>
<dbReference type="Pfam" id="PF00651">
    <property type="entry name" value="BTB"/>
    <property type="match status" value="1"/>
</dbReference>
<dbReference type="InterPro" id="IPR000210">
    <property type="entry name" value="BTB/POZ_dom"/>
</dbReference>
<gene>
    <name evidence="2" type="ORF">K443DRAFT_357623</name>
</gene>
<sequence length="316" mass="36270">MDPELITRSKVWFDDGSVVIQAEKTQFRVHRSMLSRHSSVFRDMFSVPQPPGDLEPVIEGCLIIHVSDSSRDWEDLLTLMYDNLRAYQSDDPMPISLIAVMVRLGKKYDMEHFLQEAVARLKHEFPRNLSDWDLLSGQSFSKITYFGDVVLLDIIILAREAGLQSILPLAYYVFFENDNPMEQVYSTYETEYGTTATAPPDVQRILVLGREKLLRGTMCHTYGWLGDDKCIPHASCKKPMLCAAARLKLLSKVCIPIPNVTLALDKWNKARHATDLCYTCAKEAEIRYRKGRQDFWSELPSYFGLPDWRNLTDSTT</sequence>